<evidence type="ECO:0000313" key="1">
    <source>
        <dbReference type="Proteomes" id="UP000035642"/>
    </source>
</evidence>
<keyword evidence="1" id="KW-1185">Reference proteome</keyword>
<reference evidence="2" key="2">
    <citation type="submission" date="2017-02" db="UniProtKB">
        <authorList>
            <consortium name="WormBaseParasite"/>
        </authorList>
    </citation>
    <scope>IDENTIFICATION</scope>
</reference>
<dbReference type="AlphaFoldDB" id="A0A0K0CYI6"/>
<organism evidence="1 2">
    <name type="scientific">Angiostrongylus cantonensis</name>
    <name type="common">Rat lungworm</name>
    <dbReference type="NCBI Taxonomy" id="6313"/>
    <lineage>
        <taxon>Eukaryota</taxon>
        <taxon>Metazoa</taxon>
        <taxon>Ecdysozoa</taxon>
        <taxon>Nematoda</taxon>
        <taxon>Chromadorea</taxon>
        <taxon>Rhabditida</taxon>
        <taxon>Rhabditina</taxon>
        <taxon>Rhabditomorpha</taxon>
        <taxon>Strongyloidea</taxon>
        <taxon>Metastrongylidae</taxon>
        <taxon>Angiostrongylus</taxon>
    </lineage>
</organism>
<dbReference type="Proteomes" id="UP000035642">
    <property type="component" value="Unassembled WGS sequence"/>
</dbReference>
<reference evidence="1" key="1">
    <citation type="submission" date="2012-09" db="EMBL/GenBank/DDBJ databases">
        <authorList>
            <person name="Martin A.A."/>
        </authorList>
    </citation>
    <scope>NUCLEOTIDE SEQUENCE</scope>
</reference>
<sequence>MIELKRKVSLEADNSGEAAASQERQEVGASAMDGWLRRASKLDQRPLIGCRRRLTPCRHHHLTLIYQ</sequence>
<name>A0A0K0CYI6_ANGCA</name>
<dbReference type="WBParaSite" id="ACAC_0000271101-mRNA-1">
    <property type="protein sequence ID" value="ACAC_0000271101-mRNA-1"/>
    <property type="gene ID" value="ACAC_0000271101"/>
</dbReference>
<protein>
    <submittedName>
        <fullName evidence="2">Uncharacterized protein</fullName>
    </submittedName>
</protein>
<accession>A0A0K0CYI6</accession>
<proteinExistence type="predicted"/>
<evidence type="ECO:0000313" key="2">
    <source>
        <dbReference type="WBParaSite" id="ACAC_0000271101-mRNA-1"/>
    </source>
</evidence>